<reference evidence="2" key="1">
    <citation type="journal article" date="2019" name="Int. J. Syst. Evol. Microbiol.">
        <title>The Global Catalogue of Microorganisms (GCM) 10K type strain sequencing project: providing services to taxonomists for standard genome sequencing and annotation.</title>
        <authorList>
            <consortium name="The Broad Institute Genomics Platform"/>
            <consortium name="The Broad Institute Genome Sequencing Center for Infectious Disease"/>
            <person name="Wu L."/>
            <person name="Ma J."/>
        </authorList>
    </citation>
    <scope>NUCLEOTIDE SEQUENCE [LARGE SCALE GENOMIC DNA]</scope>
    <source>
        <strain evidence="2">ICMP 6774ER</strain>
    </source>
</reference>
<name>A0ABW4SVF8_9ACTN</name>
<organism evidence="1 2">
    <name type="scientific">Nonomuraea mangrovi</name>
    <dbReference type="NCBI Taxonomy" id="2316207"/>
    <lineage>
        <taxon>Bacteria</taxon>
        <taxon>Bacillati</taxon>
        <taxon>Actinomycetota</taxon>
        <taxon>Actinomycetes</taxon>
        <taxon>Streptosporangiales</taxon>
        <taxon>Streptosporangiaceae</taxon>
        <taxon>Nonomuraea</taxon>
    </lineage>
</organism>
<sequence>MALMIRAEGQLREKGHHMWIRWLVRLSIAALIAIQTCIIALSAAASAAPVRPASTVEEDVVEARPPIVRTYELQGVIRVARWYTGAAEQPKVDLSRAMPRGAARVSHTFAMDRLSSAGLRWKSSGGCIDKGNRVCTSLQAVRSSTVTGAIDLKLNSGCKITVTGGTEAGHAPGRYSHGAGYKLDIRHNRCIDDYITSTYDRAGVRSDGSALYRSDTGTVFASESDHWDILFR</sequence>
<evidence type="ECO:0000313" key="2">
    <source>
        <dbReference type="Proteomes" id="UP001597368"/>
    </source>
</evidence>
<dbReference type="Proteomes" id="UP001597368">
    <property type="component" value="Unassembled WGS sequence"/>
</dbReference>
<gene>
    <name evidence="1" type="ORF">ACFSKW_15400</name>
</gene>
<dbReference type="EMBL" id="JBHUFV010000022">
    <property type="protein sequence ID" value="MFD1932860.1"/>
    <property type="molecule type" value="Genomic_DNA"/>
</dbReference>
<comment type="caution">
    <text evidence="1">The sequence shown here is derived from an EMBL/GenBank/DDBJ whole genome shotgun (WGS) entry which is preliminary data.</text>
</comment>
<accession>A0ABW4SVF8</accession>
<evidence type="ECO:0000313" key="1">
    <source>
        <dbReference type="EMBL" id="MFD1932860.1"/>
    </source>
</evidence>
<proteinExistence type="predicted"/>
<protein>
    <submittedName>
        <fullName evidence="1">Uncharacterized protein</fullName>
    </submittedName>
</protein>
<keyword evidence="2" id="KW-1185">Reference proteome</keyword>